<dbReference type="RefSeq" id="WP_010050909.1">
    <property type="nucleotide sequence ID" value="NZ_BJOJ01000024.1"/>
</dbReference>
<name>A0AAW9K1C9_CARML</name>
<dbReference type="SMART" id="SM00850">
    <property type="entry name" value="LytTR"/>
    <property type="match status" value="1"/>
</dbReference>
<dbReference type="PANTHER" id="PTHR37299">
    <property type="entry name" value="TRANSCRIPTIONAL REGULATOR-RELATED"/>
    <property type="match status" value="1"/>
</dbReference>
<feature type="domain" description="HTH LytTR-type" evidence="3">
    <location>
        <begin position="130"/>
        <end position="229"/>
    </location>
</feature>
<evidence type="ECO:0000313" key="5">
    <source>
        <dbReference type="Proteomes" id="UP001290462"/>
    </source>
</evidence>
<dbReference type="InterPro" id="IPR001789">
    <property type="entry name" value="Sig_transdc_resp-reg_receiver"/>
</dbReference>
<dbReference type="PANTHER" id="PTHR37299:SF1">
    <property type="entry name" value="STAGE 0 SPORULATION PROTEIN A HOMOLOG"/>
    <property type="match status" value="1"/>
</dbReference>
<keyword evidence="4" id="KW-0238">DNA-binding</keyword>
<gene>
    <name evidence="4" type="ORF">RAK27_00810</name>
</gene>
<dbReference type="InterPro" id="IPR007492">
    <property type="entry name" value="LytTR_DNA-bd_dom"/>
</dbReference>
<reference evidence="4" key="1">
    <citation type="submission" date="2023-08" db="EMBL/GenBank/DDBJ databases">
        <title>Genomic characterization of piscicolin 126 produced by Carnobacterium maltaromaticum CM22 strain isolated from salmon (Salmo salar).</title>
        <authorList>
            <person name="Gonzalez-Gragera E."/>
            <person name="Garcia-Lopez J.D."/>
            <person name="Teso-Perez C."/>
            <person name="Gimenez-Hernandez I."/>
            <person name="Peralta-Sanchez J.M."/>
            <person name="Valdivia E."/>
            <person name="Montalban-Lopez M."/>
            <person name="Martin-Platero A.M."/>
            <person name="Banos A."/>
            <person name="Martinez-Bueno M."/>
        </authorList>
    </citation>
    <scope>NUCLEOTIDE SEQUENCE</scope>
    <source>
        <strain evidence="4">CM22</strain>
    </source>
</reference>
<evidence type="ECO:0000313" key="4">
    <source>
        <dbReference type="EMBL" id="MDZ5757191.1"/>
    </source>
</evidence>
<proteinExistence type="predicted"/>
<dbReference type="GO" id="GO:0003677">
    <property type="term" value="F:DNA binding"/>
    <property type="evidence" value="ECO:0007669"/>
    <property type="project" value="UniProtKB-KW"/>
</dbReference>
<dbReference type="SMART" id="SM00448">
    <property type="entry name" value="REC"/>
    <property type="match status" value="1"/>
</dbReference>
<dbReference type="Gene3D" id="3.40.50.2300">
    <property type="match status" value="1"/>
</dbReference>
<accession>A0AAW9K1C9</accession>
<keyword evidence="1" id="KW-0597">Phosphoprotein</keyword>
<dbReference type="GO" id="GO:0000156">
    <property type="term" value="F:phosphorelay response regulator activity"/>
    <property type="evidence" value="ECO:0007669"/>
    <property type="project" value="InterPro"/>
</dbReference>
<dbReference type="Pfam" id="PF04397">
    <property type="entry name" value="LytTR"/>
    <property type="match status" value="1"/>
</dbReference>
<feature type="domain" description="Response regulatory" evidence="2">
    <location>
        <begin position="2"/>
        <end position="122"/>
    </location>
</feature>
<dbReference type="GeneID" id="83606781"/>
<dbReference type="EMBL" id="JAVBVO010000001">
    <property type="protein sequence ID" value="MDZ5757191.1"/>
    <property type="molecule type" value="Genomic_DNA"/>
</dbReference>
<dbReference type="PROSITE" id="PS50930">
    <property type="entry name" value="HTH_LYTTR"/>
    <property type="match status" value="1"/>
</dbReference>
<protein>
    <submittedName>
        <fullName evidence="4">LytTR family DNA-binding domain-containing protein</fullName>
    </submittedName>
</protein>
<evidence type="ECO:0000259" key="3">
    <source>
        <dbReference type="PROSITE" id="PS50930"/>
    </source>
</evidence>
<evidence type="ECO:0000259" key="2">
    <source>
        <dbReference type="PROSITE" id="PS50110"/>
    </source>
</evidence>
<dbReference type="InterPro" id="IPR011006">
    <property type="entry name" value="CheY-like_superfamily"/>
</dbReference>
<sequence length="239" mass="27911">MHIAICEDETVQQEELYNLLQAYQSFFPTPLAIEVFSNAEDLIEVCHYSGNRFDLIFLDIALPKLNGIEAAKIIRQMDAEVELVFLTSMLDYSLEGYHVKALRYLLKPIKAHQLDELLKTIKNSQPKASLTISNKFGQKKIALDQIYFIESRQRKLFFHTTTESSEMYGKLNDLEEKLKFKHFARCHQSYLIHLPYVTEIIKDQVKLENQLLLPISKAHRKTFKEAFFDYLTIGGEWLD</sequence>
<comment type="caution">
    <text evidence="4">The sequence shown here is derived from an EMBL/GenBank/DDBJ whole genome shotgun (WGS) entry which is preliminary data.</text>
</comment>
<organism evidence="4 5">
    <name type="scientific">Carnobacterium maltaromaticum</name>
    <name type="common">Carnobacterium piscicola</name>
    <dbReference type="NCBI Taxonomy" id="2751"/>
    <lineage>
        <taxon>Bacteria</taxon>
        <taxon>Bacillati</taxon>
        <taxon>Bacillota</taxon>
        <taxon>Bacilli</taxon>
        <taxon>Lactobacillales</taxon>
        <taxon>Carnobacteriaceae</taxon>
        <taxon>Carnobacterium</taxon>
    </lineage>
</organism>
<dbReference type="Pfam" id="PF00072">
    <property type="entry name" value="Response_reg"/>
    <property type="match status" value="1"/>
</dbReference>
<dbReference type="SUPFAM" id="SSF52172">
    <property type="entry name" value="CheY-like"/>
    <property type="match status" value="1"/>
</dbReference>
<evidence type="ECO:0000256" key="1">
    <source>
        <dbReference type="PROSITE-ProRule" id="PRU00169"/>
    </source>
</evidence>
<dbReference type="AlphaFoldDB" id="A0AAW9K1C9"/>
<dbReference type="InterPro" id="IPR046947">
    <property type="entry name" value="LytR-like"/>
</dbReference>
<dbReference type="Proteomes" id="UP001290462">
    <property type="component" value="Unassembled WGS sequence"/>
</dbReference>
<dbReference type="Gene3D" id="2.40.50.1020">
    <property type="entry name" value="LytTr DNA-binding domain"/>
    <property type="match status" value="1"/>
</dbReference>
<feature type="modified residue" description="4-aspartylphosphate" evidence="1">
    <location>
        <position position="59"/>
    </location>
</feature>
<dbReference type="PROSITE" id="PS50110">
    <property type="entry name" value="RESPONSE_REGULATORY"/>
    <property type="match status" value="1"/>
</dbReference>